<evidence type="ECO:0000313" key="3">
    <source>
        <dbReference type="EMBL" id="MBP0456616.1"/>
    </source>
</evidence>
<dbReference type="AlphaFoldDB" id="A0A940MCP0"/>
<feature type="chain" id="PRO_5039532879" evidence="2">
    <location>
        <begin position="25"/>
        <end position="298"/>
    </location>
</feature>
<feature type="compositionally biased region" description="Low complexity" evidence="1">
    <location>
        <begin position="42"/>
        <end position="53"/>
    </location>
</feature>
<organism evidence="3 4">
    <name type="scientific">Streptomyces montanisoli</name>
    <dbReference type="NCBI Taxonomy" id="2798581"/>
    <lineage>
        <taxon>Bacteria</taxon>
        <taxon>Bacillati</taxon>
        <taxon>Actinomycetota</taxon>
        <taxon>Actinomycetes</taxon>
        <taxon>Kitasatosporales</taxon>
        <taxon>Streptomycetaceae</taxon>
        <taxon>Streptomyces</taxon>
    </lineage>
</organism>
<name>A0A940MCP0_9ACTN</name>
<gene>
    <name evidence="3" type="ORF">JFN87_03745</name>
</gene>
<feature type="compositionally biased region" description="Gly residues" evidence="1">
    <location>
        <begin position="28"/>
        <end position="38"/>
    </location>
</feature>
<evidence type="ECO:0000256" key="2">
    <source>
        <dbReference type="SAM" id="SignalP"/>
    </source>
</evidence>
<sequence>MRRSASRLPRILAAAAVPALLVVAGCSSGSGSGSGGGKDAADASASSKTAKASPSVTPAKYRTLPDACKIIDSKTIGKLVPSSKDKSGTAGTSTDVNAHGSCHWNGLKNKGVDGSQYRWLEVSLQRYDSQSTIGSGDAQASKQYANAIEVAQTTSGAKSVMTHPATGIGSQATTITYTLRKTGEDFSYATVVARADNVVLALTYNGAGYAGEKSPSVSDISKDAVSAAKGAIEVITSGGSGSGSGTASPSSGSSKSSSPSPSKSSGKSSAKSDGTSGKKSGAKPSGSASPSKKASTTG</sequence>
<protein>
    <submittedName>
        <fullName evidence="3">DUF3558 domain-containing protein</fullName>
    </submittedName>
</protein>
<feature type="region of interest" description="Disordered" evidence="1">
    <location>
        <begin position="28"/>
        <end position="57"/>
    </location>
</feature>
<feature type="compositionally biased region" description="Low complexity" evidence="1">
    <location>
        <begin position="245"/>
        <end position="298"/>
    </location>
</feature>
<comment type="caution">
    <text evidence="3">The sequence shown here is derived from an EMBL/GenBank/DDBJ whole genome shotgun (WGS) entry which is preliminary data.</text>
</comment>
<reference evidence="3" key="1">
    <citation type="submission" date="2021-03" db="EMBL/GenBank/DDBJ databases">
        <title>Whole genome sequence of Streptomyces bomunensis MMS17-BM035.</title>
        <authorList>
            <person name="Lee J.H."/>
        </authorList>
    </citation>
    <scope>NUCLEOTIDE SEQUENCE</scope>
    <source>
        <strain evidence="3">MMS17-BM035</strain>
    </source>
</reference>
<proteinExistence type="predicted"/>
<keyword evidence="2" id="KW-0732">Signal</keyword>
<evidence type="ECO:0000313" key="4">
    <source>
        <dbReference type="Proteomes" id="UP000670475"/>
    </source>
</evidence>
<evidence type="ECO:0000256" key="1">
    <source>
        <dbReference type="SAM" id="MobiDB-lite"/>
    </source>
</evidence>
<dbReference type="EMBL" id="JAGIQL010000008">
    <property type="protein sequence ID" value="MBP0456616.1"/>
    <property type="molecule type" value="Genomic_DNA"/>
</dbReference>
<feature type="signal peptide" evidence="2">
    <location>
        <begin position="1"/>
        <end position="24"/>
    </location>
</feature>
<dbReference type="RefSeq" id="WP_209338403.1">
    <property type="nucleotide sequence ID" value="NZ_JAGIQL010000008.1"/>
</dbReference>
<dbReference type="Proteomes" id="UP000670475">
    <property type="component" value="Unassembled WGS sequence"/>
</dbReference>
<accession>A0A940MCP0</accession>
<feature type="region of interest" description="Disordered" evidence="1">
    <location>
        <begin position="235"/>
        <end position="298"/>
    </location>
</feature>
<dbReference type="PROSITE" id="PS51257">
    <property type="entry name" value="PROKAR_LIPOPROTEIN"/>
    <property type="match status" value="1"/>
</dbReference>
<keyword evidence="4" id="KW-1185">Reference proteome</keyword>